<dbReference type="InterPro" id="IPR003715">
    <property type="entry name" value="Poly_export_N"/>
</dbReference>
<evidence type="ECO:0000256" key="3">
    <source>
        <dbReference type="ARBA" id="ARBA00022448"/>
    </source>
</evidence>
<evidence type="ECO:0000313" key="18">
    <source>
        <dbReference type="EMBL" id="MDG2991892.1"/>
    </source>
</evidence>
<keyword evidence="11" id="KW-0472">Membrane</keyword>
<keyword evidence="7" id="KW-0732">Signal</keyword>
<evidence type="ECO:0000256" key="11">
    <source>
        <dbReference type="ARBA" id="ARBA00023136"/>
    </source>
</evidence>
<protein>
    <submittedName>
        <fullName evidence="18">SLBB domain-containing protein</fullName>
    </submittedName>
</protein>
<evidence type="ECO:0000256" key="2">
    <source>
        <dbReference type="ARBA" id="ARBA00009450"/>
    </source>
</evidence>
<accession>A0ABT6F233</accession>
<comment type="caution">
    <text evidence="18">The sequence shown here is derived from an EMBL/GenBank/DDBJ whole genome shotgun (WGS) entry which is preliminary data.</text>
</comment>
<keyword evidence="19" id="KW-1185">Reference proteome</keyword>
<proteinExistence type="inferred from homology"/>
<evidence type="ECO:0000256" key="4">
    <source>
        <dbReference type="ARBA" id="ARBA00022452"/>
    </source>
</evidence>
<reference evidence="18" key="1">
    <citation type="journal article" date="2022" name="Genome Biol. Evol.">
        <title>A New Gene Family Diagnostic for Intracellular Biomineralization of Amorphous Ca Carbonates by Cyanobacteria.</title>
        <authorList>
            <person name="Benzerara K."/>
            <person name="Duprat E."/>
            <person name="Bitard-Feildel T."/>
            <person name="Caumes G."/>
            <person name="Cassier-Chauvat C."/>
            <person name="Chauvat F."/>
            <person name="Dezi M."/>
            <person name="Diop S.I."/>
            <person name="Gaschignard G."/>
            <person name="Gorgen S."/>
            <person name="Gugger M."/>
            <person name="Lopez-Garcia P."/>
            <person name="Millet M."/>
            <person name="Skouri-Panet F."/>
            <person name="Moreira D."/>
            <person name="Callebaut I."/>
        </authorList>
    </citation>
    <scope>NUCLEOTIDE SEQUENCE</scope>
    <source>
        <strain evidence="18">G9</strain>
    </source>
</reference>
<evidence type="ECO:0000259" key="15">
    <source>
        <dbReference type="Pfam" id="PF02563"/>
    </source>
</evidence>
<dbReference type="EMBL" id="JAKKUT010000005">
    <property type="protein sequence ID" value="MDG2991892.1"/>
    <property type="molecule type" value="Genomic_DNA"/>
</dbReference>
<evidence type="ECO:0000256" key="9">
    <source>
        <dbReference type="ARBA" id="ARBA00023065"/>
    </source>
</evidence>
<feature type="domain" description="Polysaccharide export protein N-terminal" evidence="15">
    <location>
        <begin position="46"/>
        <end position="120"/>
    </location>
</feature>
<gene>
    <name evidence="18" type="ORF">L3556_13265</name>
</gene>
<reference evidence="18" key="2">
    <citation type="submission" date="2022-01" db="EMBL/GenBank/DDBJ databases">
        <authorList>
            <person name="Zivanovic Y."/>
            <person name="Moreira D."/>
            <person name="Lopez-Garcia P."/>
        </authorList>
    </citation>
    <scope>NUCLEOTIDE SEQUENCE</scope>
    <source>
        <strain evidence="18">G9</strain>
    </source>
</reference>
<dbReference type="InterPro" id="IPR049712">
    <property type="entry name" value="Poly_export"/>
</dbReference>
<evidence type="ECO:0000256" key="1">
    <source>
        <dbReference type="ARBA" id="ARBA00004571"/>
    </source>
</evidence>
<keyword evidence="5" id="KW-0762">Sugar transport</keyword>
<dbReference type="Pfam" id="PF22461">
    <property type="entry name" value="SLBB_2"/>
    <property type="match status" value="1"/>
</dbReference>
<dbReference type="Proteomes" id="UP001154265">
    <property type="component" value="Unassembled WGS sequence"/>
</dbReference>
<evidence type="ECO:0000256" key="10">
    <source>
        <dbReference type="ARBA" id="ARBA00023114"/>
    </source>
</evidence>
<evidence type="ECO:0000259" key="17">
    <source>
        <dbReference type="Pfam" id="PF22461"/>
    </source>
</evidence>
<comment type="subcellular location">
    <subcellularLocation>
        <location evidence="1">Cell outer membrane</location>
        <topology evidence="1">Multi-pass membrane protein</topology>
    </subcellularLocation>
</comment>
<dbReference type="PANTHER" id="PTHR33619">
    <property type="entry name" value="POLYSACCHARIDE EXPORT PROTEIN GFCE-RELATED"/>
    <property type="match status" value="1"/>
</dbReference>
<dbReference type="InterPro" id="IPR054765">
    <property type="entry name" value="SLBB_dom"/>
</dbReference>
<organism evidence="18 19">
    <name type="scientific">Candidatus Synechococcus calcipolaris G9</name>
    <dbReference type="NCBI Taxonomy" id="1497997"/>
    <lineage>
        <taxon>Bacteria</taxon>
        <taxon>Bacillati</taxon>
        <taxon>Cyanobacteriota</taxon>
        <taxon>Cyanophyceae</taxon>
        <taxon>Synechococcales</taxon>
        <taxon>Synechococcaceae</taxon>
        <taxon>Synechococcus</taxon>
    </lineage>
</organism>
<evidence type="ECO:0000256" key="14">
    <source>
        <dbReference type="ARBA" id="ARBA00023288"/>
    </source>
</evidence>
<evidence type="ECO:0000256" key="8">
    <source>
        <dbReference type="ARBA" id="ARBA00023047"/>
    </source>
</evidence>
<keyword evidence="3" id="KW-0813">Transport</keyword>
<keyword evidence="13" id="KW-0998">Cell outer membrane</keyword>
<feature type="domain" description="SLBB" evidence="17">
    <location>
        <begin position="127"/>
        <end position="212"/>
    </location>
</feature>
<evidence type="ECO:0000256" key="13">
    <source>
        <dbReference type="ARBA" id="ARBA00023237"/>
    </source>
</evidence>
<dbReference type="Pfam" id="PF02563">
    <property type="entry name" value="Poly_export"/>
    <property type="match status" value="1"/>
</dbReference>
<evidence type="ECO:0000313" key="19">
    <source>
        <dbReference type="Proteomes" id="UP001154265"/>
    </source>
</evidence>
<evidence type="ECO:0000256" key="6">
    <source>
        <dbReference type="ARBA" id="ARBA00022692"/>
    </source>
</evidence>
<keyword evidence="4" id="KW-1134">Transmembrane beta strand</keyword>
<keyword evidence="12" id="KW-0564">Palmitate</keyword>
<comment type="similarity">
    <text evidence="2">Belongs to the BexD/CtrA/VexA family.</text>
</comment>
<dbReference type="InterPro" id="IPR019554">
    <property type="entry name" value="Soluble_ligand-bd"/>
</dbReference>
<evidence type="ECO:0000256" key="5">
    <source>
        <dbReference type="ARBA" id="ARBA00022597"/>
    </source>
</evidence>
<keyword evidence="8" id="KW-0625">Polysaccharide transport</keyword>
<dbReference type="Gene3D" id="3.10.560.10">
    <property type="entry name" value="Outer membrane lipoprotein wza domain like"/>
    <property type="match status" value="2"/>
</dbReference>
<feature type="domain" description="Soluble ligand binding" evidence="16">
    <location>
        <begin position="239"/>
        <end position="292"/>
    </location>
</feature>
<dbReference type="RefSeq" id="WP_277867814.1">
    <property type="nucleotide sequence ID" value="NZ_JAKKUT010000005.1"/>
</dbReference>
<dbReference type="PANTHER" id="PTHR33619:SF3">
    <property type="entry name" value="POLYSACCHARIDE EXPORT PROTEIN GFCE-RELATED"/>
    <property type="match status" value="1"/>
</dbReference>
<keyword evidence="14" id="KW-0449">Lipoprotein</keyword>
<evidence type="ECO:0000259" key="16">
    <source>
        <dbReference type="Pfam" id="PF10531"/>
    </source>
</evidence>
<keyword evidence="9" id="KW-0406">Ion transport</keyword>
<evidence type="ECO:0000256" key="12">
    <source>
        <dbReference type="ARBA" id="ARBA00023139"/>
    </source>
</evidence>
<evidence type="ECO:0000256" key="7">
    <source>
        <dbReference type="ARBA" id="ARBA00022729"/>
    </source>
</evidence>
<sequence>MAHIKNIASGFGASLFALGVLMGGAYGDLVNASTDTPINLAINPLEDYLLGPGDVLFVEVVNLPDDVTREKRFRVALDGSITLPLVGRLMVAEKTIPQVQREVLAAYDKIMRYPSVTVALETPRPLRILVSGEVQRPGTYNLRLDNTGEWPTLTRLLSEAGGITQLADVRNVEVRRSLGQGRTAVTKVNLWDLIQSGDASQDLTVRSDDVIVIPKAEVVNAAEAVRVASANFSPAAIPVQVIGEVIRPGLVQVPANATLNQALGAAGGFNMRRANRASVVLVRLDRDGNVTKRTIPVNLADNPNDVTNPVLRENDIVMVGRSGLTQLGDSLADVFQPLNSLGALTLFLRVFGDL</sequence>
<keyword evidence="6" id="KW-0812">Transmembrane</keyword>
<dbReference type="Pfam" id="PF10531">
    <property type="entry name" value="SLBB"/>
    <property type="match status" value="1"/>
</dbReference>
<name>A0ABT6F233_9SYNE</name>
<keyword evidence="10" id="KW-0626">Porin</keyword>